<dbReference type="Proteomes" id="UP000663852">
    <property type="component" value="Unassembled WGS sequence"/>
</dbReference>
<gene>
    <name evidence="1" type="ORF">EDS130_LOCUS35815</name>
</gene>
<protein>
    <submittedName>
        <fullName evidence="1">Uncharacterized protein</fullName>
    </submittedName>
</protein>
<sequence>MNPEPGEYRDFPEPNIVVNDELAHPFDSPNHAETINRPLNDLPGIEDSRFYSDIPIDNSIPVENQSDNLTAVKSSKLNEQFDDFQEISSDQEDQFLAKTKQMNFDEKFQYLQNEFENAQKITTLFQNQLIYVKNLRDKLSFFCSECRSEIISTLNIQQNTENLTESQFEMLTSYAPESKFVSSTVAKRLLNQKSDSNLANEYQIRVNHARSIMKIYRATKKLQIRLSTLNDLLVKSVLSKNERFHEIEQFALLPKKFFESVDDVYQYETTKGKVFIRCIDKQIKENEVEIFCIDHWKHPLAQISYNLAEKYSFIFDIHFKRVITSYDQLTIAIPCFLLSSTSNHRQMFIRLKRSMDPLIHIPARVELYNEIHYAVFRLTHSLSDISVEAIFFYPFEILKESQNGSNCNYTCDHSSAFRIETPKNYFIRSPRVRFVPLNHDLIQCIHSLKNEDQLLSSSDLIEIQWFKENKIEGFVSITLQLTRHFNRVNQANEDLRKRRRKGQSNTKSSTRLLIICTFLGKILFQRQKFEQDKYDETGSSLSITPTPTNISTPLNGISHLPTLSFILERTQNDQSEEITRKKLNFNRENNSQTIFKWKLDSFQNQNAPIILLGYKNRKWKNCNHLVKISTTDDKDTFVIHSTILVDRMILIRCWPESTNEGRFDKLAENLWSMSSMKLFSCVLARDPTSLTRYGLVIIPIEKQHLAEDLLRQRNYTEWIFNEQSIEENISQTRIHQYQSQHTLSFNESVKNISKYVQFCLQEGTYVTIFPTGNIDLHEKVELNLRLHAQYPIFLEFDIYPIDIYRQKTDEDFIGTLDIYEINEHATTLKSSSSTLAAAAAVSSRTSSGFEISENLLENTSPRPSTSGRETISDNRSVTFERLTLRDLKETNLICKISIRLPKYAFRSPSAQLNTIPIEIPQFFHEVIQSLTEGKREFAQALNIHPSLINSLLTTSIPSEQRTQSSTSLHGQSRTNLFLESLPKSKIESETLVKWFKRQNVFQLTEILEKIISALIQIGRIDLAYTFKITNLKNKCS</sequence>
<name>A0A815KKF1_ADIRI</name>
<proteinExistence type="predicted"/>
<dbReference type="EMBL" id="CAJNOJ010000321">
    <property type="protein sequence ID" value="CAF1397374.1"/>
    <property type="molecule type" value="Genomic_DNA"/>
</dbReference>
<reference evidence="1" key="1">
    <citation type="submission" date="2021-02" db="EMBL/GenBank/DDBJ databases">
        <authorList>
            <person name="Nowell W R."/>
        </authorList>
    </citation>
    <scope>NUCLEOTIDE SEQUENCE</scope>
</reference>
<dbReference type="AlphaFoldDB" id="A0A815KKF1"/>
<evidence type="ECO:0000313" key="1">
    <source>
        <dbReference type="EMBL" id="CAF1397374.1"/>
    </source>
</evidence>
<comment type="caution">
    <text evidence="1">The sequence shown here is derived from an EMBL/GenBank/DDBJ whole genome shotgun (WGS) entry which is preliminary data.</text>
</comment>
<organism evidence="1 2">
    <name type="scientific">Adineta ricciae</name>
    <name type="common">Rotifer</name>
    <dbReference type="NCBI Taxonomy" id="249248"/>
    <lineage>
        <taxon>Eukaryota</taxon>
        <taxon>Metazoa</taxon>
        <taxon>Spiralia</taxon>
        <taxon>Gnathifera</taxon>
        <taxon>Rotifera</taxon>
        <taxon>Eurotatoria</taxon>
        <taxon>Bdelloidea</taxon>
        <taxon>Adinetida</taxon>
        <taxon>Adinetidae</taxon>
        <taxon>Adineta</taxon>
    </lineage>
</organism>
<evidence type="ECO:0000313" key="2">
    <source>
        <dbReference type="Proteomes" id="UP000663852"/>
    </source>
</evidence>
<accession>A0A815KKF1</accession>
<dbReference type="OrthoDB" id="10041761at2759"/>